<proteinExistence type="predicted"/>
<dbReference type="InterPro" id="IPR043504">
    <property type="entry name" value="Peptidase_S1_PA_chymotrypsin"/>
</dbReference>
<dbReference type="SUPFAM" id="SSF50494">
    <property type="entry name" value="Trypsin-like serine proteases"/>
    <property type="match status" value="1"/>
</dbReference>
<evidence type="ECO:0000256" key="2">
    <source>
        <dbReference type="ARBA" id="ARBA00022801"/>
    </source>
</evidence>
<dbReference type="Gene3D" id="2.40.10.10">
    <property type="entry name" value="Trypsin-like serine proteases"/>
    <property type="match status" value="1"/>
</dbReference>
<keyword evidence="1" id="KW-0645">Protease</keyword>
<keyword evidence="3" id="KW-0720">Serine protease</keyword>
<dbReference type="InterPro" id="IPR009003">
    <property type="entry name" value="Peptidase_S1_PA"/>
</dbReference>
<evidence type="ECO:0000256" key="3">
    <source>
        <dbReference type="ARBA" id="ARBA00022825"/>
    </source>
</evidence>
<feature type="non-terminal residue" evidence="6">
    <location>
        <position position="1"/>
    </location>
</feature>
<dbReference type="PROSITE" id="PS50240">
    <property type="entry name" value="TRYPSIN_DOM"/>
    <property type="match status" value="1"/>
</dbReference>
<organism evidence="6">
    <name type="scientific">Clastoptera arizonana</name>
    <name type="common">Arizona spittle bug</name>
    <dbReference type="NCBI Taxonomy" id="38151"/>
    <lineage>
        <taxon>Eukaryota</taxon>
        <taxon>Metazoa</taxon>
        <taxon>Ecdysozoa</taxon>
        <taxon>Arthropoda</taxon>
        <taxon>Hexapoda</taxon>
        <taxon>Insecta</taxon>
        <taxon>Pterygota</taxon>
        <taxon>Neoptera</taxon>
        <taxon>Paraneoptera</taxon>
        <taxon>Hemiptera</taxon>
        <taxon>Auchenorrhyncha</taxon>
        <taxon>Cercopoidea</taxon>
        <taxon>Clastopteridae</taxon>
        <taxon>Clastoptera</taxon>
    </lineage>
</organism>
<evidence type="ECO:0000259" key="5">
    <source>
        <dbReference type="PROSITE" id="PS50240"/>
    </source>
</evidence>
<dbReference type="SMART" id="SM00020">
    <property type="entry name" value="Tryp_SPc"/>
    <property type="match status" value="1"/>
</dbReference>
<dbReference type="PANTHER" id="PTHR24276:SF96">
    <property type="entry name" value="PEPTIDASE S1 DOMAIN-CONTAINING PROTEIN"/>
    <property type="match status" value="1"/>
</dbReference>
<dbReference type="EMBL" id="GEDC01026921">
    <property type="protein sequence ID" value="JAS10377.1"/>
    <property type="molecule type" value="Transcribed_RNA"/>
</dbReference>
<feature type="domain" description="Peptidase S1" evidence="5">
    <location>
        <begin position="1"/>
        <end position="223"/>
    </location>
</feature>
<dbReference type="InterPro" id="IPR050430">
    <property type="entry name" value="Peptidase_S1"/>
</dbReference>
<feature type="non-terminal residue" evidence="6">
    <location>
        <position position="240"/>
    </location>
</feature>
<evidence type="ECO:0000256" key="1">
    <source>
        <dbReference type="ARBA" id="ARBA00022670"/>
    </source>
</evidence>
<dbReference type="Pfam" id="PF00089">
    <property type="entry name" value="Trypsin"/>
    <property type="match status" value="1"/>
</dbReference>
<protein>
    <recommendedName>
        <fullName evidence="5">Peptidase S1 domain-containing protein</fullName>
    </recommendedName>
</protein>
<accession>A0A1B6CA64</accession>
<dbReference type="PANTHER" id="PTHR24276">
    <property type="entry name" value="POLYSERASE-RELATED"/>
    <property type="match status" value="1"/>
</dbReference>
<evidence type="ECO:0000313" key="6">
    <source>
        <dbReference type="EMBL" id="JAS10377.1"/>
    </source>
</evidence>
<evidence type="ECO:0000256" key="4">
    <source>
        <dbReference type="ARBA" id="ARBA00023157"/>
    </source>
</evidence>
<keyword evidence="2" id="KW-0378">Hydrolase</keyword>
<dbReference type="GO" id="GO:0004252">
    <property type="term" value="F:serine-type endopeptidase activity"/>
    <property type="evidence" value="ECO:0007669"/>
    <property type="project" value="InterPro"/>
</dbReference>
<gene>
    <name evidence="6" type="ORF">g.3753</name>
</gene>
<dbReference type="AlphaFoldDB" id="A0A1B6CA64"/>
<dbReference type="InterPro" id="IPR001254">
    <property type="entry name" value="Trypsin_dom"/>
</dbReference>
<name>A0A1B6CA64_9HEMI</name>
<keyword evidence="4" id="KW-1015">Disulfide bond</keyword>
<reference evidence="6" key="1">
    <citation type="submission" date="2015-12" db="EMBL/GenBank/DDBJ databases">
        <title>De novo transcriptome assembly of four potential Pierce s Disease insect vectors from Arizona vineyards.</title>
        <authorList>
            <person name="Tassone E.E."/>
        </authorList>
    </citation>
    <scope>NUCLEOTIDE SEQUENCE</scope>
</reference>
<sequence>KRFVLTAASCIANLEERRLPQHCVKQIVVGSKYIKRGERLELEVDQWHIHPKYEPVDYIARCMYHHNLALLQLEEPLKMTTTVNKVRLPIFTNHTDKKNFSSSTTSHYMNSGMECTLVGFQPTDAYPALGELNTMNVKLMDLEDTVDVFKVKDNIKFTSTGDVCLLDHLSSAPDDKSNITWHSGSALLCAGVLIGVGLANKNEDPHIFTRVDVNRDWIRMVSSNNRNTPFFVLIYFILCR</sequence>
<dbReference type="GO" id="GO:0006508">
    <property type="term" value="P:proteolysis"/>
    <property type="evidence" value="ECO:0007669"/>
    <property type="project" value="UniProtKB-KW"/>
</dbReference>